<dbReference type="PANTHER" id="PTHR46889:SF4">
    <property type="entry name" value="TRANSPOSASE INSO FOR INSERTION SEQUENCE ELEMENT IS911B-RELATED"/>
    <property type="match status" value="1"/>
</dbReference>
<name>A0ABY8D372_9HYPH</name>
<keyword evidence="2" id="KW-0614">Plasmid</keyword>
<evidence type="ECO:0000313" key="3">
    <source>
        <dbReference type="Proteomes" id="UP001235547"/>
    </source>
</evidence>
<dbReference type="InterPro" id="IPR050900">
    <property type="entry name" value="Transposase_IS3/IS150/IS904"/>
</dbReference>
<gene>
    <name evidence="2" type="ORF">PYH38_006245</name>
</gene>
<dbReference type="PANTHER" id="PTHR46889">
    <property type="entry name" value="TRANSPOSASE INSF FOR INSERTION SEQUENCE IS3B-RELATED"/>
    <property type="match status" value="1"/>
</dbReference>
<dbReference type="EMBL" id="CP120372">
    <property type="protein sequence ID" value="WEX85338.1"/>
    <property type="molecule type" value="Genomic_DNA"/>
</dbReference>
<protein>
    <submittedName>
        <fullName evidence="2">DDE-type integrase/transposase/recombinase</fullName>
    </submittedName>
</protein>
<geneLocation type="plasmid" evidence="2 3">
    <name>unnamed</name>
</geneLocation>
<dbReference type="InterPro" id="IPR036397">
    <property type="entry name" value="RNaseH_sf"/>
</dbReference>
<dbReference type="InterPro" id="IPR012337">
    <property type="entry name" value="RNaseH-like_sf"/>
</dbReference>
<dbReference type="Proteomes" id="UP001235547">
    <property type="component" value="Plasmid unnamed"/>
</dbReference>
<dbReference type="SUPFAM" id="SSF53098">
    <property type="entry name" value="Ribonuclease H-like"/>
    <property type="match status" value="1"/>
</dbReference>
<reference evidence="2 3" key="1">
    <citation type="submission" date="2023-03" db="EMBL/GenBank/DDBJ databases">
        <authorList>
            <person name="Kaur S."/>
            <person name="Espinosa-Saiz D."/>
            <person name="Velazquez E."/>
            <person name="Menendez E."/>
            <person name="diCenzo G.C."/>
        </authorList>
    </citation>
    <scope>NUCLEOTIDE SEQUENCE [LARGE SCALE GENOMIC DNA]</scope>
    <source>
        <strain evidence="2 3">LMG 27395</strain>
        <plasmid evidence="2 3">unnamed</plasmid>
    </source>
</reference>
<evidence type="ECO:0000259" key="1">
    <source>
        <dbReference type="Pfam" id="PF00665"/>
    </source>
</evidence>
<sequence length="138" mass="15368">MIVGYAIGRSIDARLTVAALKAAIDRRKPPPGVVHHSDRGSQYAAERYRDTLAANGLIGSMGRCGKSLRQRQGRKLHENAEGRGGLSDALRNLEEITEHLPHFIEEVYNKRWLHSALGYLSPQQFEDQHIRQTGKSAA</sequence>
<proteinExistence type="predicted"/>
<keyword evidence="3" id="KW-1185">Reference proteome</keyword>
<dbReference type="RefSeq" id="WP_280736250.1">
    <property type="nucleotide sequence ID" value="NZ_CP120369.1"/>
</dbReference>
<evidence type="ECO:0000313" key="2">
    <source>
        <dbReference type="EMBL" id="WEX85338.1"/>
    </source>
</evidence>
<organism evidence="2 3">
    <name type="scientific">Sinorhizobium numidicum</name>
    <dbReference type="NCBI Taxonomy" id="680248"/>
    <lineage>
        <taxon>Bacteria</taxon>
        <taxon>Pseudomonadati</taxon>
        <taxon>Pseudomonadota</taxon>
        <taxon>Alphaproteobacteria</taxon>
        <taxon>Hyphomicrobiales</taxon>
        <taxon>Rhizobiaceae</taxon>
        <taxon>Sinorhizobium/Ensifer group</taxon>
        <taxon>Sinorhizobium</taxon>
    </lineage>
</organism>
<accession>A0ABY8D372</accession>
<feature type="domain" description="Integrase catalytic" evidence="1">
    <location>
        <begin position="2"/>
        <end position="66"/>
    </location>
</feature>
<dbReference type="Gene3D" id="3.30.420.10">
    <property type="entry name" value="Ribonuclease H-like superfamily/Ribonuclease H"/>
    <property type="match status" value="1"/>
</dbReference>
<dbReference type="InterPro" id="IPR001584">
    <property type="entry name" value="Integrase_cat-core"/>
</dbReference>
<dbReference type="Pfam" id="PF00665">
    <property type="entry name" value="rve"/>
    <property type="match status" value="1"/>
</dbReference>